<evidence type="ECO:0000256" key="11">
    <source>
        <dbReference type="ARBA" id="ARBA00079115"/>
    </source>
</evidence>
<dbReference type="EMBL" id="QLOE01000004">
    <property type="protein sequence ID" value="RAO79176.1"/>
    <property type="molecule type" value="Genomic_DNA"/>
</dbReference>
<dbReference type="InterPro" id="IPR017926">
    <property type="entry name" value="GATASE"/>
</dbReference>
<dbReference type="PRINTS" id="PR00096">
    <property type="entry name" value="GATASE"/>
</dbReference>
<comment type="pathway">
    <text evidence="1">Amino-acid biosynthesis; L-tryptophan biosynthesis; L-tryptophan from chorismate: step 1/5.</text>
</comment>
<protein>
    <recommendedName>
        <fullName evidence="3">anthranilate synthase</fullName>
        <ecNumber evidence="3">4.1.3.27</ecNumber>
    </recommendedName>
    <alternativeName>
        <fullName evidence="11">Anthranilate synthase, GATase component</fullName>
    </alternativeName>
</protein>
<reference evidence="13 14" key="1">
    <citation type="submission" date="2018-06" db="EMBL/GenBank/DDBJ databases">
        <title>Draft genome sequence of hyperthermophilic methanogen Methanothermobacter tenebrarum sp. MCM-B 1447.</title>
        <authorList>
            <person name="Pore S.D."/>
            <person name="Dagar S."/>
            <person name="Dhakephalkar P.K."/>
        </authorList>
    </citation>
    <scope>NUCLEOTIDE SEQUENCE [LARGE SCALE GENOMIC DNA]</scope>
    <source>
        <strain evidence="13 14">MCM B 1447</strain>
    </source>
</reference>
<dbReference type="EC" id="4.1.3.27" evidence="3"/>
<evidence type="ECO:0000313" key="13">
    <source>
        <dbReference type="EMBL" id="RAO79176.1"/>
    </source>
</evidence>
<dbReference type="GO" id="GO:0000162">
    <property type="term" value="P:L-tryptophan biosynthetic process"/>
    <property type="evidence" value="ECO:0007669"/>
    <property type="project" value="UniProtKB-KW"/>
</dbReference>
<keyword evidence="7" id="KW-0057">Aromatic amino acid biosynthesis</keyword>
<evidence type="ECO:0000256" key="1">
    <source>
        <dbReference type="ARBA" id="ARBA00004873"/>
    </source>
</evidence>
<evidence type="ECO:0000256" key="2">
    <source>
        <dbReference type="ARBA" id="ARBA00011575"/>
    </source>
</evidence>
<dbReference type="GO" id="GO:0004049">
    <property type="term" value="F:anthranilate synthase activity"/>
    <property type="evidence" value="ECO:0007669"/>
    <property type="project" value="UniProtKB-EC"/>
</dbReference>
<comment type="catalytic activity">
    <reaction evidence="10">
        <text>chorismate + L-glutamine = anthranilate + pyruvate + L-glutamate + H(+)</text>
        <dbReference type="Rhea" id="RHEA:21732"/>
        <dbReference type="ChEBI" id="CHEBI:15361"/>
        <dbReference type="ChEBI" id="CHEBI:15378"/>
        <dbReference type="ChEBI" id="CHEBI:16567"/>
        <dbReference type="ChEBI" id="CHEBI:29748"/>
        <dbReference type="ChEBI" id="CHEBI:29985"/>
        <dbReference type="ChEBI" id="CHEBI:58359"/>
        <dbReference type="EC" id="4.1.3.27"/>
    </reaction>
</comment>
<evidence type="ECO:0000313" key="14">
    <source>
        <dbReference type="Proteomes" id="UP000249782"/>
    </source>
</evidence>
<evidence type="ECO:0000256" key="5">
    <source>
        <dbReference type="ARBA" id="ARBA00022822"/>
    </source>
</evidence>
<dbReference type="PRINTS" id="PR00099">
    <property type="entry name" value="CPSGATASE"/>
</dbReference>
<evidence type="ECO:0000256" key="8">
    <source>
        <dbReference type="ARBA" id="ARBA00023239"/>
    </source>
</evidence>
<evidence type="ECO:0000259" key="12">
    <source>
        <dbReference type="Pfam" id="PF00117"/>
    </source>
</evidence>
<keyword evidence="5" id="KW-0822">Tryptophan biosynthesis</keyword>
<dbReference type="Proteomes" id="UP000249782">
    <property type="component" value="Unassembled WGS sequence"/>
</dbReference>
<proteinExistence type="predicted"/>
<dbReference type="SUPFAM" id="SSF52317">
    <property type="entry name" value="Class I glutamine amidotransferase-like"/>
    <property type="match status" value="1"/>
</dbReference>
<dbReference type="FunFam" id="3.40.50.880:FF:000003">
    <property type="entry name" value="Anthranilate synthase component II"/>
    <property type="match status" value="1"/>
</dbReference>
<dbReference type="RefSeq" id="WP_112093863.1">
    <property type="nucleotide sequence ID" value="NZ_QLOE01000004.1"/>
</dbReference>
<dbReference type="PROSITE" id="PS51273">
    <property type="entry name" value="GATASE_TYPE_1"/>
    <property type="match status" value="1"/>
</dbReference>
<name>A0A328PHN5_9EURY</name>
<comment type="caution">
    <text evidence="13">The sequence shown here is derived from an EMBL/GenBank/DDBJ whole genome shotgun (WGS) entry which is preliminary data.</text>
</comment>
<sequence length="195" mass="22085">MILLIDNYDSFTYNLHQLIGEIMKEKNMKQTLKVLRNDDKKLLNLNKSKIKSIIISPGPGNPLNKKDFGFCHEIIKKFKNKPILGVCLGHQGIYAAFGGKLCYTKPTHGKITTIFHNGTHIFENIPNPIKATRYHSIACDPLQRPQEIEIIAWSADGIIMAIKHRKYPIYGLQFHPESIGTAYGKAILKNFLLNG</sequence>
<dbReference type="PANTHER" id="PTHR43418:SF4">
    <property type="entry name" value="MULTIFUNCTIONAL TRYPTOPHAN BIOSYNTHESIS PROTEIN"/>
    <property type="match status" value="1"/>
</dbReference>
<dbReference type="InterPro" id="IPR050472">
    <property type="entry name" value="Anth_synth/Amidotransfase"/>
</dbReference>
<evidence type="ECO:0000256" key="7">
    <source>
        <dbReference type="ARBA" id="ARBA00023141"/>
    </source>
</evidence>
<dbReference type="AlphaFoldDB" id="A0A328PHN5"/>
<dbReference type="NCBIfam" id="TIGR00566">
    <property type="entry name" value="trpG_papA"/>
    <property type="match status" value="1"/>
</dbReference>
<dbReference type="OrthoDB" id="3321at2157"/>
<gene>
    <name evidence="13" type="ORF">DPC56_04450</name>
</gene>
<dbReference type="PRINTS" id="PR00097">
    <property type="entry name" value="ANTSNTHASEII"/>
</dbReference>
<dbReference type="Pfam" id="PF00117">
    <property type="entry name" value="GATase"/>
    <property type="match status" value="1"/>
</dbReference>
<dbReference type="PANTHER" id="PTHR43418">
    <property type="entry name" value="MULTIFUNCTIONAL TRYPTOPHAN BIOSYNTHESIS PROTEIN-RELATED"/>
    <property type="match status" value="1"/>
</dbReference>
<dbReference type="Gene3D" id="3.40.50.880">
    <property type="match status" value="1"/>
</dbReference>
<keyword evidence="14" id="KW-1185">Reference proteome</keyword>
<keyword evidence="4" id="KW-0028">Amino-acid biosynthesis</keyword>
<dbReference type="GO" id="GO:0005829">
    <property type="term" value="C:cytosol"/>
    <property type="evidence" value="ECO:0007669"/>
    <property type="project" value="TreeGrafter"/>
</dbReference>
<keyword evidence="6" id="KW-0315">Glutamine amidotransferase</keyword>
<evidence type="ECO:0000256" key="4">
    <source>
        <dbReference type="ARBA" id="ARBA00022605"/>
    </source>
</evidence>
<evidence type="ECO:0000256" key="9">
    <source>
        <dbReference type="ARBA" id="ARBA00025634"/>
    </source>
</evidence>
<dbReference type="CDD" id="cd01743">
    <property type="entry name" value="GATase1_Anthranilate_Synthase"/>
    <property type="match status" value="1"/>
</dbReference>
<evidence type="ECO:0000256" key="3">
    <source>
        <dbReference type="ARBA" id="ARBA00012266"/>
    </source>
</evidence>
<comment type="function">
    <text evidence="9">Part of a heterotetrameric complex that catalyzes the two-step biosynthesis of anthranilate, an intermediate in the biosynthesis of L-tryptophan. In the first step, the glutamine-binding beta subunit (TrpG) of anthranilate synthase (AS) provides the glutamine amidotransferase activity which generates ammonia as a substrate that, along with chorismate, is used in the second step, catalyzed by the large alpha subunit of AS (TrpE) to produce anthranilate. In the absence of TrpG, TrpE can synthesize anthranilate directly from chorismate and high concentrations of ammonia.</text>
</comment>
<accession>A0A328PHN5</accession>
<evidence type="ECO:0000256" key="10">
    <source>
        <dbReference type="ARBA" id="ARBA00047683"/>
    </source>
</evidence>
<keyword evidence="8" id="KW-0456">Lyase</keyword>
<evidence type="ECO:0000256" key="6">
    <source>
        <dbReference type="ARBA" id="ARBA00022962"/>
    </source>
</evidence>
<dbReference type="InterPro" id="IPR006221">
    <property type="entry name" value="TrpG/PapA_dom"/>
</dbReference>
<comment type="subunit">
    <text evidence="2">Heterotetramer consisting of two non-identical subunits: a beta subunit (TrpG) and a large alpha subunit (TrpE).</text>
</comment>
<feature type="domain" description="Glutamine amidotransferase" evidence="12">
    <location>
        <begin position="3"/>
        <end position="193"/>
    </location>
</feature>
<organism evidence="13 14">
    <name type="scientific">Methanothermobacter tenebrarum</name>
    <dbReference type="NCBI Taxonomy" id="680118"/>
    <lineage>
        <taxon>Archaea</taxon>
        <taxon>Methanobacteriati</taxon>
        <taxon>Methanobacteriota</taxon>
        <taxon>Methanomada group</taxon>
        <taxon>Methanobacteria</taxon>
        <taxon>Methanobacteriales</taxon>
        <taxon>Methanobacteriaceae</taxon>
        <taxon>Methanothermobacter</taxon>
    </lineage>
</organism>
<dbReference type="InterPro" id="IPR029062">
    <property type="entry name" value="Class_I_gatase-like"/>
</dbReference>